<reference evidence="2 3" key="1">
    <citation type="journal article" date="2019" name="Environ. Microbiol.">
        <title>Species interactions and distinct microbial communities in high Arctic permafrost affected cryosols are associated with the CH4 and CO2 gas fluxes.</title>
        <authorList>
            <person name="Altshuler I."/>
            <person name="Hamel J."/>
            <person name="Turney S."/>
            <person name="Magnuson E."/>
            <person name="Levesque R."/>
            <person name="Greer C."/>
            <person name="Whyte L.G."/>
        </authorList>
    </citation>
    <scope>NUCLEOTIDE SEQUENCE [LARGE SCALE GENOMIC DNA]</scope>
    <source>
        <strain evidence="2 3">S06.C</strain>
    </source>
</reference>
<dbReference type="PROSITE" id="PS51257">
    <property type="entry name" value="PROKAR_LIPOPROTEIN"/>
    <property type="match status" value="1"/>
</dbReference>
<accession>A0A502E1H8</accession>
<dbReference type="Proteomes" id="UP000319212">
    <property type="component" value="Unassembled WGS sequence"/>
</dbReference>
<organism evidence="2 3">
    <name type="scientific">Variovorax guangxiensis</name>
    <dbReference type="NCBI Taxonomy" id="1775474"/>
    <lineage>
        <taxon>Bacteria</taxon>
        <taxon>Pseudomonadati</taxon>
        <taxon>Pseudomonadota</taxon>
        <taxon>Betaproteobacteria</taxon>
        <taxon>Burkholderiales</taxon>
        <taxon>Comamonadaceae</taxon>
        <taxon>Variovorax</taxon>
    </lineage>
</organism>
<comment type="caution">
    <text evidence="2">The sequence shown here is derived from an EMBL/GenBank/DDBJ whole genome shotgun (WGS) entry which is preliminary data.</text>
</comment>
<dbReference type="EMBL" id="RCZI01000001">
    <property type="protein sequence ID" value="TPG30260.1"/>
    <property type="molecule type" value="Genomic_DNA"/>
</dbReference>
<sequence length="95" mass="10477">MTMIRSRLFGFASLAFAACLSVGAWSYACVKEPVAAIARTIKAIFLNGFKLAARSYGEGFARPQVLFVQARAFVLRLAKRERPQVSGSWRMCPST</sequence>
<name>A0A502E1H8_9BURK</name>
<feature type="signal peptide" evidence="1">
    <location>
        <begin position="1"/>
        <end position="17"/>
    </location>
</feature>
<keyword evidence="1" id="KW-0732">Signal</keyword>
<feature type="chain" id="PRO_5021475141" evidence="1">
    <location>
        <begin position="18"/>
        <end position="95"/>
    </location>
</feature>
<gene>
    <name evidence="2" type="ORF">EAH82_01820</name>
</gene>
<evidence type="ECO:0000313" key="3">
    <source>
        <dbReference type="Proteomes" id="UP000319212"/>
    </source>
</evidence>
<dbReference type="AlphaFoldDB" id="A0A502E1H8"/>
<evidence type="ECO:0000313" key="2">
    <source>
        <dbReference type="EMBL" id="TPG30260.1"/>
    </source>
</evidence>
<protein>
    <submittedName>
        <fullName evidence="2">Uncharacterized protein</fullName>
    </submittedName>
</protein>
<proteinExistence type="predicted"/>
<evidence type="ECO:0000256" key="1">
    <source>
        <dbReference type="SAM" id="SignalP"/>
    </source>
</evidence>